<gene>
    <name evidence="1" type="ORF">RUM44_008709</name>
</gene>
<reference evidence="1 2" key="1">
    <citation type="submission" date="2023-09" db="EMBL/GenBank/DDBJ databases">
        <title>Genomes of two closely related lineages of the louse Polyplax serrata with different host specificities.</title>
        <authorList>
            <person name="Martinu J."/>
            <person name="Tarabai H."/>
            <person name="Stefka J."/>
            <person name="Hypsa V."/>
        </authorList>
    </citation>
    <scope>NUCLEOTIDE SEQUENCE [LARGE SCALE GENOMIC DNA]</scope>
    <source>
        <strain evidence="1">98ZLc_SE</strain>
    </source>
</reference>
<evidence type="ECO:0000313" key="2">
    <source>
        <dbReference type="Proteomes" id="UP001359485"/>
    </source>
</evidence>
<proteinExistence type="predicted"/>
<dbReference type="EMBL" id="JAWJWF010000002">
    <property type="protein sequence ID" value="KAK6638280.1"/>
    <property type="molecule type" value="Genomic_DNA"/>
</dbReference>
<organism evidence="1 2">
    <name type="scientific">Polyplax serrata</name>
    <name type="common">Common mouse louse</name>
    <dbReference type="NCBI Taxonomy" id="468196"/>
    <lineage>
        <taxon>Eukaryota</taxon>
        <taxon>Metazoa</taxon>
        <taxon>Ecdysozoa</taxon>
        <taxon>Arthropoda</taxon>
        <taxon>Hexapoda</taxon>
        <taxon>Insecta</taxon>
        <taxon>Pterygota</taxon>
        <taxon>Neoptera</taxon>
        <taxon>Paraneoptera</taxon>
        <taxon>Psocodea</taxon>
        <taxon>Troctomorpha</taxon>
        <taxon>Phthiraptera</taxon>
        <taxon>Anoplura</taxon>
        <taxon>Polyplacidae</taxon>
        <taxon>Polyplax</taxon>
    </lineage>
</organism>
<dbReference type="Proteomes" id="UP001359485">
    <property type="component" value="Unassembled WGS sequence"/>
</dbReference>
<evidence type="ECO:0000313" key="1">
    <source>
        <dbReference type="EMBL" id="KAK6638280.1"/>
    </source>
</evidence>
<comment type="caution">
    <text evidence="1">The sequence shown here is derived from an EMBL/GenBank/DDBJ whole genome shotgun (WGS) entry which is preliminary data.</text>
</comment>
<accession>A0ABR1BB61</accession>
<sequence>MEDSVGWQQQRRTKSTLNFIKNRKQTTFRFVSGVRRFLVLFWGKGQEPGDRESGRGRDRMRISEVVIPRGRLNWFNLGVEGRLEGRKETTGNLQNEVKSEIVEVLGLLLNENKRKENKRKFALRKCLFSCETKLELLETSELSFSRRKIATRSSIRWEDMKTKFLFIGLKMRKKMYMEKIHDEILIEIFNPFPELQSAEGVLNGL</sequence>
<keyword evidence="2" id="KW-1185">Reference proteome</keyword>
<name>A0ABR1BB61_POLSC</name>
<protein>
    <submittedName>
        <fullName evidence="1">Uncharacterized protein</fullName>
    </submittedName>
</protein>